<keyword evidence="3" id="KW-1185">Reference proteome</keyword>
<organism evidence="2 3">
    <name type="scientific">Drosophila simulans</name>
    <name type="common">Fruit fly</name>
    <dbReference type="NCBI Taxonomy" id="7240"/>
    <lineage>
        <taxon>Eukaryota</taxon>
        <taxon>Metazoa</taxon>
        <taxon>Ecdysozoa</taxon>
        <taxon>Arthropoda</taxon>
        <taxon>Hexapoda</taxon>
        <taxon>Insecta</taxon>
        <taxon>Pterygota</taxon>
        <taxon>Neoptera</taxon>
        <taxon>Endopterygota</taxon>
        <taxon>Diptera</taxon>
        <taxon>Brachycera</taxon>
        <taxon>Muscomorpha</taxon>
        <taxon>Ephydroidea</taxon>
        <taxon>Drosophilidae</taxon>
        <taxon>Drosophila</taxon>
        <taxon>Sophophora</taxon>
    </lineage>
</organism>
<evidence type="ECO:0000313" key="2">
    <source>
        <dbReference type="EMBL" id="EDX16655.1"/>
    </source>
</evidence>
<evidence type="ECO:0000256" key="1">
    <source>
        <dbReference type="SAM" id="MobiDB-lite"/>
    </source>
</evidence>
<dbReference type="OMA" id="WQETWAV"/>
<sequence length="191" mass="21342">MLALLITSDGQEHEEQEQEEQEQQEDEHEIWQRLLRLRPQVPSFLGGAQLGVEVSVSVGDPVPIPASVGFVAQINVLSLVNAFISEPLAPPIAVAFVGPKFLLRFFPDSKSRGWWQETWAVAVRNEDVKLGGSAVGYVDVDAAGVERIFKKAARHTSPLKSRPISIFRVILPFYPLYRSADTLRKIVTYYV</sequence>
<name>B4NUK8_DROSI</name>
<evidence type="ECO:0000313" key="3">
    <source>
        <dbReference type="Proteomes" id="UP000000304"/>
    </source>
</evidence>
<dbReference type="HOGENOM" id="CLU_1422885_0_0_1"/>
<protein>
    <submittedName>
        <fullName evidence="2">GD24488</fullName>
    </submittedName>
</protein>
<dbReference type="PhylomeDB" id="B4NUK8"/>
<feature type="region of interest" description="Disordered" evidence="1">
    <location>
        <begin position="1"/>
        <end position="25"/>
    </location>
</feature>
<feature type="compositionally biased region" description="Acidic residues" evidence="1">
    <location>
        <begin position="12"/>
        <end position="25"/>
    </location>
</feature>
<reference evidence="2 3" key="1">
    <citation type="journal article" date="2007" name="Nature">
        <title>Evolution of genes and genomes on the Drosophila phylogeny.</title>
        <authorList>
            <consortium name="Drosophila 12 Genomes Consortium"/>
            <person name="Clark A.G."/>
            <person name="Eisen M.B."/>
            <person name="Smith D.R."/>
            <person name="Bergman C.M."/>
            <person name="Oliver B."/>
            <person name="Markow T.A."/>
            <person name="Kaufman T.C."/>
            <person name="Kellis M."/>
            <person name="Gelbart W."/>
            <person name="Iyer V.N."/>
            <person name="Pollard D.A."/>
            <person name="Sackton T.B."/>
            <person name="Larracuente A.M."/>
            <person name="Singh N.D."/>
            <person name="Abad J.P."/>
            <person name="Abt D.N."/>
            <person name="Adryan B."/>
            <person name="Aguade M."/>
            <person name="Akashi H."/>
            <person name="Anderson W.W."/>
            <person name="Aquadro C.F."/>
            <person name="Ardell D.H."/>
            <person name="Arguello R."/>
            <person name="Artieri C.G."/>
            <person name="Barbash D.A."/>
            <person name="Barker D."/>
            <person name="Barsanti P."/>
            <person name="Batterham P."/>
            <person name="Batzoglou S."/>
            <person name="Begun D."/>
            <person name="Bhutkar A."/>
            <person name="Blanco E."/>
            <person name="Bosak S.A."/>
            <person name="Bradley R.K."/>
            <person name="Brand A.D."/>
            <person name="Brent M.R."/>
            <person name="Brooks A.N."/>
            <person name="Brown R.H."/>
            <person name="Butlin R.K."/>
            <person name="Caggese C."/>
            <person name="Calvi B.R."/>
            <person name="Bernardo de Carvalho A."/>
            <person name="Caspi A."/>
            <person name="Castrezana S."/>
            <person name="Celniker S.E."/>
            <person name="Chang J.L."/>
            <person name="Chapple C."/>
            <person name="Chatterji S."/>
            <person name="Chinwalla A."/>
            <person name="Civetta A."/>
            <person name="Clifton S.W."/>
            <person name="Comeron J.M."/>
            <person name="Costello J.C."/>
            <person name="Coyne J.A."/>
            <person name="Daub J."/>
            <person name="David R.G."/>
            <person name="Delcher A.L."/>
            <person name="Delehaunty K."/>
            <person name="Do C.B."/>
            <person name="Ebling H."/>
            <person name="Edwards K."/>
            <person name="Eickbush T."/>
            <person name="Evans J.D."/>
            <person name="Filipski A."/>
            <person name="Findeiss S."/>
            <person name="Freyhult E."/>
            <person name="Fulton L."/>
            <person name="Fulton R."/>
            <person name="Garcia A.C."/>
            <person name="Gardiner A."/>
            <person name="Garfield D.A."/>
            <person name="Garvin B.E."/>
            <person name="Gibson G."/>
            <person name="Gilbert D."/>
            <person name="Gnerre S."/>
            <person name="Godfrey J."/>
            <person name="Good R."/>
            <person name="Gotea V."/>
            <person name="Gravely B."/>
            <person name="Greenberg A.J."/>
            <person name="Griffiths-Jones S."/>
            <person name="Gross S."/>
            <person name="Guigo R."/>
            <person name="Gustafson E.A."/>
            <person name="Haerty W."/>
            <person name="Hahn M.W."/>
            <person name="Halligan D.L."/>
            <person name="Halpern A.L."/>
            <person name="Halter G.M."/>
            <person name="Han M.V."/>
            <person name="Heger A."/>
            <person name="Hillier L."/>
            <person name="Hinrichs A.S."/>
            <person name="Holmes I."/>
            <person name="Hoskins R.A."/>
            <person name="Hubisz M.J."/>
            <person name="Hultmark D."/>
            <person name="Huntley M.A."/>
            <person name="Jaffe D.B."/>
            <person name="Jagadeeshan S."/>
            <person name="Jeck W.R."/>
            <person name="Johnson J."/>
            <person name="Jones C.D."/>
            <person name="Jordan W.C."/>
            <person name="Karpen G.H."/>
            <person name="Kataoka E."/>
            <person name="Keightley P.D."/>
            <person name="Kheradpour P."/>
            <person name="Kirkness E.F."/>
            <person name="Koerich L.B."/>
            <person name="Kristiansen K."/>
            <person name="Kudrna D."/>
            <person name="Kulathinal R.J."/>
            <person name="Kumar S."/>
            <person name="Kwok R."/>
            <person name="Lander E."/>
            <person name="Langley C.H."/>
            <person name="Lapoint R."/>
            <person name="Lazzaro B.P."/>
            <person name="Lee S.J."/>
            <person name="Levesque L."/>
            <person name="Li R."/>
            <person name="Lin C.F."/>
            <person name="Lin M.F."/>
            <person name="Lindblad-Toh K."/>
            <person name="Llopart A."/>
            <person name="Long M."/>
            <person name="Low L."/>
            <person name="Lozovsky E."/>
            <person name="Lu J."/>
            <person name="Luo M."/>
            <person name="Machado C.A."/>
            <person name="Makalowski W."/>
            <person name="Marzo M."/>
            <person name="Matsuda M."/>
            <person name="Matzkin L."/>
            <person name="McAllister B."/>
            <person name="McBride C.S."/>
            <person name="McKernan B."/>
            <person name="McKernan K."/>
            <person name="Mendez-Lago M."/>
            <person name="Minx P."/>
            <person name="Mollenhauer M.U."/>
            <person name="Montooth K."/>
            <person name="Mount S.M."/>
            <person name="Mu X."/>
            <person name="Myers E."/>
            <person name="Negre B."/>
            <person name="Newfeld S."/>
            <person name="Nielsen R."/>
            <person name="Noor M.A."/>
            <person name="O'Grady P."/>
            <person name="Pachter L."/>
            <person name="Papaceit M."/>
            <person name="Parisi M.J."/>
            <person name="Parisi M."/>
            <person name="Parts L."/>
            <person name="Pedersen J.S."/>
            <person name="Pesole G."/>
            <person name="Phillippy A.M."/>
            <person name="Ponting C.P."/>
            <person name="Pop M."/>
            <person name="Porcelli D."/>
            <person name="Powell J.R."/>
            <person name="Prohaska S."/>
            <person name="Pruitt K."/>
            <person name="Puig M."/>
            <person name="Quesneville H."/>
            <person name="Ram K.R."/>
            <person name="Rand D."/>
            <person name="Rasmussen M.D."/>
            <person name="Reed L.K."/>
            <person name="Reenan R."/>
            <person name="Reily A."/>
            <person name="Remington K.A."/>
            <person name="Rieger T.T."/>
            <person name="Ritchie M.G."/>
            <person name="Robin C."/>
            <person name="Rogers Y.H."/>
            <person name="Rohde C."/>
            <person name="Rozas J."/>
            <person name="Rubenfield M.J."/>
            <person name="Ruiz A."/>
            <person name="Russo S."/>
            <person name="Salzberg S.L."/>
            <person name="Sanchez-Gracia A."/>
            <person name="Saranga D.J."/>
            <person name="Sato H."/>
            <person name="Schaeffer S.W."/>
            <person name="Schatz M.C."/>
            <person name="Schlenke T."/>
            <person name="Schwartz R."/>
            <person name="Segarra C."/>
            <person name="Singh R.S."/>
            <person name="Sirot L."/>
            <person name="Sirota M."/>
            <person name="Sisneros N.B."/>
            <person name="Smith C.D."/>
            <person name="Smith T.F."/>
            <person name="Spieth J."/>
            <person name="Stage D.E."/>
            <person name="Stark A."/>
            <person name="Stephan W."/>
            <person name="Strausberg R.L."/>
            <person name="Strempel S."/>
            <person name="Sturgill D."/>
            <person name="Sutton G."/>
            <person name="Sutton G.G."/>
            <person name="Tao W."/>
            <person name="Teichmann S."/>
            <person name="Tobari Y.N."/>
            <person name="Tomimura Y."/>
            <person name="Tsolas J.M."/>
            <person name="Valente V.L."/>
            <person name="Venter E."/>
            <person name="Venter J.C."/>
            <person name="Vicario S."/>
            <person name="Vieira F.G."/>
            <person name="Vilella A.J."/>
            <person name="Villasante A."/>
            <person name="Walenz B."/>
            <person name="Wang J."/>
            <person name="Wasserman M."/>
            <person name="Watts T."/>
            <person name="Wilson D."/>
            <person name="Wilson R.K."/>
            <person name="Wing R.A."/>
            <person name="Wolfner M.F."/>
            <person name="Wong A."/>
            <person name="Wong G.K."/>
            <person name="Wu C.I."/>
            <person name="Wu G."/>
            <person name="Yamamoto D."/>
            <person name="Yang H.P."/>
            <person name="Yang S.P."/>
            <person name="Yorke J.A."/>
            <person name="Yoshida K."/>
            <person name="Zdobnov E."/>
            <person name="Zhang P."/>
            <person name="Zhang Y."/>
            <person name="Zimin A.V."/>
            <person name="Baldwin J."/>
            <person name="Abdouelleil A."/>
            <person name="Abdulkadir J."/>
            <person name="Abebe A."/>
            <person name="Abera B."/>
            <person name="Abreu J."/>
            <person name="Acer S.C."/>
            <person name="Aftuck L."/>
            <person name="Alexander A."/>
            <person name="An P."/>
            <person name="Anderson E."/>
            <person name="Anderson S."/>
            <person name="Arachi H."/>
            <person name="Azer M."/>
            <person name="Bachantsang P."/>
            <person name="Barry A."/>
            <person name="Bayul T."/>
            <person name="Berlin A."/>
            <person name="Bessette D."/>
            <person name="Bloom T."/>
            <person name="Blye J."/>
            <person name="Boguslavskiy L."/>
            <person name="Bonnet C."/>
            <person name="Boukhgalter B."/>
            <person name="Bourzgui I."/>
            <person name="Brown A."/>
            <person name="Cahill P."/>
            <person name="Channer S."/>
            <person name="Cheshatsang Y."/>
            <person name="Chuda L."/>
            <person name="Citroen M."/>
            <person name="Collymore A."/>
            <person name="Cooke P."/>
            <person name="Costello M."/>
            <person name="D'Aco K."/>
            <person name="Daza R."/>
            <person name="De Haan G."/>
            <person name="DeGray S."/>
            <person name="DeMaso C."/>
            <person name="Dhargay N."/>
            <person name="Dooley K."/>
            <person name="Dooley E."/>
            <person name="Doricent M."/>
            <person name="Dorje P."/>
            <person name="Dorjee K."/>
            <person name="Dupes A."/>
            <person name="Elong R."/>
            <person name="Falk J."/>
            <person name="Farina A."/>
            <person name="Faro S."/>
            <person name="Ferguson D."/>
            <person name="Fisher S."/>
            <person name="Foley C.D."/>
            <person name="Franke A."/>
            <person name="Friedrich D."/>
            <person name="Gadbois L."/>
            <person name="Gearin G."/>
            <person name="Gearin C.R."/>
            <person name="Giannoukos G."/>
            <person name="Goode T."/>
            <person name="Graham J."/>
            <person name="Grandbois E."/>
            <person name="Grewal S."/>
            <person name="Gyaltsen K."/>
            <person name="Hafez N."/>
            <person name="Hagos B."/>
            <person name="Hall J."/>
            <person name="Henson C."/>
            <person name="Hollinger A."/>
            <person name="Honan T."/>
            <person name="Huard M.D."/>
            <person name="Hughes L."/>
            <person name="Hurhula B."/>
            <person name="Husby M.E."/>
            <person name="Kamat A."/>
            <person name="Kanga B."/>
            <person name="Kashin S."/>
            <person name="Khazanovich D."/>
            <person name="Kisner P."/>
            <person name="Lance K."/>
            <person name="Lara M."/>
            <person name="Lee W."/>
            <person name="Lennon N."/>
            <person name="Letendre F."/>
            <person name="LeVine R."/>
            <person name="Lipovsky A."/>
            <person name="Liu X."/>
            <person name="Liu J."/>
            <person name="Liu S."/>
            <person name="Lokyitsang T."/>
            <person name="Lokyitsang Y."/>
            <person name="Lubonja R."/>
            <person name="Lui A."/>
            <person name="MacDonald P."/>
            <person name="Magnisalis V."/>
            <person name="Maru K."/>
            <person name="Matthews C."/>
            <person name="McCusker W."/>
            <person name="McDonough S."/>
            <person name="Mehta T."/>
            <person name="Meldrim J."/>
            <person name="Meneus L."/>
            <person name="Mihai O."/>
            <person name="Mihalev A."/>
            <person name="Mihova T."/>
            <person name="Mittelman R."/>
            <person name="Mlenga V."/>
            <person name="Montmayeur A."/>
            <person name="Mulrain L."/>
            <person name="Navidi A."/>
            <person name="Naylor J."/>
            <person name="Negash T."/>
            <person name="Nguyen T."/>
            <person name="Nguyen N."/>
            <person name="Nicol R."/>
            <person name="Norbu C."/>
            <person name="Norbu N."/>
            <person name="Novod N."/>
            <person name="O'Neill B."/>
            <person name="Osman S."/>
            <person name="Markiewicz E."/>
            <person name="Oyono O.L."/>
            <person name="Patti C."/>
            <person name="Phunkhang P."/>
            <person name="Pierre F."/>
            <person name="Priest M."/>
            <person name="Raghuraman S."/>
            <person name="Rege F."/>
            <person name="Reyes R."/>
            <person name="Rise C."/>
            <person name="Rogov P."/>
            <person name="Ross K."/>
            <person name="Ryan E."/>
            <person name="Settipalli S."/>
            <person name="Shea T."/>
            <person name="Sherpa N."/>
            <person name="Shi L."/>
            <person name="Shih D."/>
            <person name="Sparrow T."/>
            <person name="Spaulding J."/>
            <person name="Stalker J."/>
            <person name="Stange-Thomann N."/>
            <person name="Stavropoulos S."/>
            <person name="Stone C."/>
            <person name="Strader C."/>
            <person name="Tesfaye S."/>
            <person name="Thomson T."/>
            <person name="Thoulutsang Y."/>
            <person name="Thoulutsang D."/>
            <person name="Topham K."/>
            <person name="Topping I."/>
            <person name="Tsamla T."/>
            <person name="Vassiliev H."/>
            <person name="Vo A."/>
            <person name="Wangchuk T."/>
            <person name="Wangdi T."/>
            <person name="Weiand M."/>
            <person name="Wilkinson J."/>
            <person name="Wilson A."/>
            <person name="Yadav S."/>
            <person name="Young G."/>
            <person name="Yu Q."/>
            <person name="Zembek L."/>
            <person name="Zhong D."/>
            <person name="Zimmer A."/>
            <person name="Zwirko Z."/>
            <person name="Jaffe D.B."/>
            <person name="Alvarez P."/>
            <person name="Brockman W."/>
            <person name="Butler J."/>
            <person name="Chin C."/>
            <person name="Gnerre S."/>
            <person name="Grabherr M."/>
            <person name="Kleber M."/>
            <person name="Mauceli E."/>
            <person name="MacCallum I."/>
        </authorList>
    </citation>
    <scope>NUCLEOTIDE SEQUENCE [LARGE SCALE GENOMIC DNA]</scope>
    <source>
        <strain evidence="3">white501</strain>
    </source>
</reference>
<accession>B4NUK8</accession>
<proteinExistence type="predicted"/>
<dbReference type="EMBL" id="CH984093">
    <property type="protein sequence ID" value="EDX16655.1"/>
    <property type="molecule type" value="Genomic_DNA"/>
</dbReference>
<gene>
    <name evidence="2" type="primary">Dsim\GD24488</name>
    <name evidence="2" type="ORF">Dsim_GD24488</name>
</gene>
<dbReference type="AlphaFoldDB" id="B4NUK8"/>
<dbReference type="Proteomes" id="UP000000304">
    <property type="component" value="Unassembled WGS sequence"/>
</dbReference>